<name>A0A1T4WG70_9GAMM</name>
<protein>
    <recommendedName>
        <fullName evidence="3">DUF29 domain-containing protein</fullName>
    </recommendedName>
</protein>
<proteinExistence type="predicted"/>
<dbReference type="RefSeq" id="WP_078922123.1">
    <property type="nucleotide sequence ID" value="NZ_FUYB01000005.1"/>
</dbReference>
<keyword evidence="2" id="KW-1185">Reference proteome</keyword>
<dbReference type="PANTHER" id="PTHR34235:SF4">
    <property type="entry name" value="SLR0291 PROTEIN"/>
    <property type="match status" value="1"/>
</dbReference>
<gene>
    <name evidence="1" type="ORF">SAMN02745130_01663</name>
</gene>
<dbReference type="InterPro" id="IPR002636">
    <property type="entry name" value="DUF29"/>
</dbReference>
<dbReference type="OrthoDB" id="5766125at2"/>
<evidence type="ECO:0000313" key="2">
    <source>
        <dbReference type="Proteomes" id="UP000190460"/>
    </source>
</evidence>
<evidence type="ECO:0008006" key="3">
    <source>
        <dbReference type="Google" id="ProtNLM"/>
    </source>
</evidence>
<dbReference type="AlphaFoldDB" id="A0A1T4WG70"/>
<organism evidence="1 2">
    <name type="scientific">Thiothrix eikelboomii</name>
    <dbReference type="NCBI Taxonomy" id="92487"/>
    <lineage>
        <taxon>Bacteria</taxon>
        <taxon>Pseudomonadati</taxon>
        <taxon>Pseudomonadota</taxon>
        <taxon>Gammaproteobacteria</taxon>
        <taxon>Thiotrichales</taxon>
        <taxon>Thiotrichaceae</taxon>
        <taxon>Thiothrix</taxon>
    </lineage>
</organism>
<dbReference type="Gene3D" id="1.20.1220.20">
    <property type="entry name" value="Uncharcterised protein PF01724"/>
    <property type="match status" value="1"/>
</dbReference>
<reference evidence="2" key="1">
    <citation type="submission" date="2017-02" db="EMBL/GenBank/DDBJ databases">
        <authorList>
            <person name="Varghese N."/>
            <person name="Submissions S."/>
        </authorList>
    </citation>
    <scope>NUCLEOTIDE SEQUENCE [LARGE SCALE GENOMIC DNA]</scope>
    <source>
        <strain evidence="2">ATCC 49788</strain>
    </source>
</reference>
<accession>A0A1T4WG70</accession>
<dbReference type="STRING" id="92487.SAMN02745130_01663"/>
<evidence type="ECO:0000313" key="1">
    <source>
        <dbReference type="EMBL" id="SKA76313.1"/>
    </source>
</evidence>
<dbReference type="Proteomes" id="UP000190460">
    <property type="component" value="Unassembled WGS sequence"/>
</dbReference>
<dbReference type="PANTHER" id="PTHR34235">
    <property type="entry name" value="SLR1203 PROTEIN-RELATED"/>
    <property type="match status" value="1"/>
</dbReference>
<sequence length="146" mass="17049">MGAVTKYESDYYGWTQEQAALLRAGKLDQLDIANVMEEIESMGKAQKEALRSRLRVLLAHLLKWQFQSDYPYRRSWELTIKNQRDELGFHLDDNPSLHPKVPEALVNAYRLSVRDAARETGINEKAFPTVCPWTFEQIMDSEFWPE</sequence>
<dbReference type="EMBL" id="FUYB01000005">
    <property type="protein sequence ID" value="SKA76313.1"/>
    <property type="molecule type" value="Genomic_DNA"/>
</dbReference>
<dbReference type="Pfam" id="PF01724">
    <property type="entry name" value="DUF29"/>
    <property type="match status" value="1"/>
</dbReference>